<dbReference type="PANTHER" id="PTHR33495">
    <property type="entry name" value="ANTI-SIGMA FACTOR ANTAGONIST TM_1081-RELATED-RELATED"/>
    <property type="match status" value="1"/>
</dbReference>
<name>A0ABV8DZN3_9NOCA</name>
<accession>A0ABV8DZN3</accession>
<dbReference type="SUPFAM" id="SSF52091">
    <property type="entry name" value="SpoIIaa-like"/>
    <property type="match status" value="1"/>
</dbReference>
<dbReference type="Proteomes" id="UP001595696">
    <property type="component" value="Unassembled WGS sequence"/>
</dbReference>
<proteinExistence type="inferred from homology"/>
<dbReference type="PROSITE" id="PS50801">
    <property type="entry name" value="STAS"/>
    <property type="match status" value="1"/>
</dbReference>
<comment type="similarity">
    <text evidence="1 2">Belongs to the anti-sigma-factor antagonist family.</text>
</comment>
<gene>
    <name evidence="4" type="ORF">ACFO0B_25670</name>
</gene>
<feature type="domain" description="STAS" evidence="3">
    <location>
        <begin position="3"/>
        <end position="112"/>
    </location>
</feature>
<reference evidence="5" key="1">
    <citation type="journal article" date="2019" name="Int. J. Syst. Evol. Microbiol.">
        <title>The Global Catalogue of Microorganisms (GCM) 10K type strain sequencing project: providing services to taxonomists for standard genome sequencing and annotation.</title>
        <authorList>
            <consortium name="The Broad Institute Genomics Platform"/>
            <consortium name="The Broad Institute Genome Sequencing Center for Infectious Disease"/>
            <person name="Wu L."/>
            <person name="Ma J."/>
        </authorList>
    </citation>
    <scope>NUCLEOTIDE SEQUENCE [LARGE SCALE GENOMIC DNA]</scope>
    <source>
        <strain evidence="5">CGMCC 4.7330</strain>
    </source>
</reference>
<dbReference type="Gene3D" id="3.30.750.24">
    <property type="entry name" value="STAS domain"/>
    <property type="match status" value="1"/>
</dbReference>
<evidence type="ECO:0000313" key="4">
    <source>
        <dbReference type="EMBL" id="MFC3965393.1"/>
    </source>
</evidence>
<keyword evidence="5" id="KW-1185">Reference proteome</keyword>
<protein>
    <recommendedName>
        <fullName evidence="2">Anti-sigma factor antagonist</fullName>
    </recommendedName>
</protein>
<dbReference type="PANTHER" id="PTHR33495:SF2">
    <property type="entry name" value="ANTI-SIGMA FACTOR ANTAGONIST TM_1081-RELATED"/>
    <property type="match status" value="1"/>
</dbReference>
<comment type="caution">
    <text evidence="4">The sequence shown here is derived from an EMBL/GenBank/DDBJ whole genome shotgun (WGS) entry which is preliminary data.</text>
</comment>
<dbReference type="Pfam" id="PF01740">
    <property type="entry name" value="STAS"/>
    <property type="match status" value="1"/>
</dbReference>
<evidence type="ECO:0000259" key="3">
    <source>
        <dbReference type="PROSITE" id="PS50801"/>
    </source>
</evidence>
<evidence type="ECO:0000256" key="1">
    <source>
        <dbReference type="ARBA" id="ARBA00009013"/>
    </source>
</evidence>
<dbReference type="InterPro" id="IPR036513">
    <property type="entry name" value="STAS_dom_sf"/>
</dbReference>
<evidence type="ECO:0000256" key="2">
    <source>
        <dbReference type="RuleBase" id="RU003749"/>
    </source>
</evidence>
<evidence type="ECO:0000313" key="5">
    <source>
        <dbReference type="Proteomes" id="UP001595696"/>
    </source>
</evidence>
<organism evidence="4 5">
    <name type="scientific">Nocardia jiangsuensis</name>
    <dbReference type="NCBI Taxonomy" id="1691563"/>
    <lineage>
        <taxon>Bacteria</taxon>
        <taxon>Bacillati</taxon>
        <taxon>Actinomycetota</taxon>
        <taxon>Actinomycetes</taxon>
        <taxon>Mycobacteriales</taxon>
        <taxon>Nocardiaceae</taxon>
        <taxon>Nocardia</taxon>
    </lineage>
</organism>
<sequence length="113" mass="11659">MSRFPTRTAESGAVVVRPEGRLDMIAAPELRKKLHALADGTGARVVVDLGGTEFIDSSGLGALISGLKAARQAGGDLRIAAPTAQVETVLALTNLNRVLRSYPSADTAFGAEG</sequence>
<dbReference type="EMBL" id="JBHSAX010000019">
    <property type="protein sequence ID" value="MFC3965393.1"/>
    <property type="molecule type" value="Genomic_DNA"/>
</dbReference>
<dbReference type="RefSeq" id="WP_378615316.1">
    <property type="nucleotide sequence ID" value="NZ_JBHSAX010000019.1"/>
</dbReference>
<dbReference type="CDD" id="cd07043">
    <property type="entry name" value="STAS_anti-anti-sigma_factors"/>
    <property type="match status" value="1"/>
</dbReference>
<dbReference type="NCBIfam" id="TIGR00377">
    <property type="entry name" value="ant_ant_sig"/>
    <property type="match status" value="1"/>
</dbReference>
<dbReference type="InterPro" id="IPR002645">
    <property type="entry name" value="STAS_dom"/>
</dbReference>
<dbReference type="InterPro" id="IPR003658">
    <property type="entry name" value="Anti-sigma_ant"/>
</dbReference>